<comment type="similarity">
    <text evidence="4">Belongs to the BCKDHA family.</text>
</comment>
<dbReference type="PATRIC" id="fig|883161.3.peg.2059"/>
<feature type="domain" description="Dehydrogenase E1 component" evidence="5">
    <location>
        <begin position="52"/>
        <end position="332"/>
    </location>
</feature>
<dbReference type="GO" id="GO:0009083">
    <property type="term" value="P:branched-chain amino acid catabolic process"/>
    <property type="evidence" value="ECO:0007669"/>
    <property type="project" value="TreeGrafter"/>
</dbReference>
<dbReference type="HOGENOM" id="CLU_029393_1_0_11"/>
<dbReference type="OrthoDB" id="9766715at2"/>
<dbReference type="PANTHER" id="PTHR43380:SF1">
    <property type="entry name" value="2-OXOISOVALERATE DEHYDROGENASE SUBUNIT ALPHA, MITOCHONDRIAL"/>
    <property type="match status" value="1"/>
</dbReference>
<dbReference type="STRING" id="883161.HMPREF9306_02068"/>
<dbReference type="Gene3D" id="3.40.50.970">
    <property type="match status" value="1"/>
</dbReference>
<proteinExistence type="inferred from homology"/>
<dbReference type="InterPro" id="IPR029061">
    <property type="entry name" value="THDP-binding"/>
</dbReference>
<dbReference type="PANTHER" id="PTHR43380">
    <property type="entry name" value="2-OXOISOVALERATE DEHYDROGENASE SUBUNIT ALPHA, MITOCHONDRIAL"/>
    <property type="match status" value="1"/>
</dbReference>
<dbReference type="RefSeq" id="WP_016456871.1">
    <property type="nucleotide sequence ID" value="NZ_KE150269.1"/>
</dbReference>
<evidence type="ECO:0000259" key="5">
    <source>
        <dbReference type="Pfam" id="PF00676"/>
    </source>
</evidence>
<keyword evidence="7" id="KW-1185">Reference proteome</keyword>
<gene>
    <name evidence="6" type="ORF">HMPREF9306_02068</name>
</gene>
<evidence type="ECO:0000256" key="3">
    <source>
        <dbReference type="ARBA" id="ARBA00023052"/>
    </source>
</evidence>
<keyword evidence="3 4" id="KW-0786">Thiamine pyrophosphate</keyword>
<name>S2W033_9ACTN</name>
<accession>S2W033</accession>
<dbReference type="Pfam" id="PF00676">
    <property type="entry name" value="E1_dh"/>
    <property type="match status" value="1"/>
</dbReference>
<organism evidence="6 7">
    <name type="scientific">Propionimicrobium lymphophilum ACS-093-V-SCH5</name>
    <dbReference type="NCBI Taxonomy" id="883161"/>
    <lineage>
        <taxon>Bacteria</taxon>
        <taxon>Bacillati</taxon>
        <taxon>Actinomycetota</taxon>
        <taxon>Actinomycetes</taxon>
        <taxon>Propionibacteriales</taxon>
        <taxon>Propionibacteriaceae</taxon>
        <taxon>Propionimicrobium</taxon>
    </lineage>
</organism>
<dbReference type="Proteomes" id="UP000014417">
    <property type="component" value="Unassembled WGS sequence"/>
</dbReference>
<dbReference type="EMBL" id="AGZR01000009">
    <property type="protein sequence ID" value="EPD32496.1"/>
    <property type="molecule type" value="Genomic_DNA"/>
</dbReference>
<comment type="caution">
    <text evidence="6">The sequence shown here is derived from an EMBL/GenBank/DDBJ whole genome shotgun (WGS) entry which is preliminary data.</text>
</comment>
<comment type="catalytic activity">
    <reaction evidence="4">
        <text>N(6)-[(R)-lipoyl]-L-lysyl-[protein] + 3-methyl-2-oxobutanoate + H(+) = N(6)-[(R)-S(8)-2-methylpropanoyldihydrolipoyl]-L-lysyl-[protein] + CO2</text>
        <dbReference type="Rhea" id="RHEA:13457"/>
        <dbReference type="Rhea" id="RHEA-COMP:10474"/>
        <dbReference type="Rhea" id="RHEA-COMP:10497"/>
        <dbReference type="ChEBI" id="CHEBI:11851"/>
        <dbReference type="ChEBI" id="CHEBI:15378"/>
        <dbReference type="ChEBI" id="CHEBI:16526"/>
        <dbReference type="ChEBI" id="CHEBI:83099"/>
        <dbReference type="ChEBI" id="CHEBI:83142"/>
        <dbReference type="EC" id="1.2.4.4"/>
    </reaction>
</comment>
<evidence type="ECO:0000313" key="6">
    <source>
        <dbReference type="EMBL" id="EPD32496.1"/>
    </source>
</evidence>
<comment type="cofactor">
    <cofactor evidence="1 4">
        <name>thiamine diphosphate</name>
        <dbReference type="ChEBI" id="CHEBI:58937"/>
    </cofactor>
</comment>
<comment type="function">
    <text evidence="4">The branched-chain alpha-keto dehydrogenase complex catalyzes the overall conversion of alpha-keto acids to acyl-CoA and CO(2). It contains multiple copies of three enzymatic components: branched-chain alpha-keto acid decarboxylase (E1), lipoamide acyltransferase (E2) and lipoamide dehydrogenase (E3).</text>
</comment>
<dbReference type="GO" id="GO:0003863">
    <property type="term" value="F:branched-chain 2-oxo acid dehydrogenase activity"/>
    <property type="evidence" value="ECO:0007669"/>
    <property type="project" value="UniProtKB-EC"/>
</dbReference>
<evidence type="ECO:0000256" key="2">
    <source>
        <dbReference type="ARBA" id="ARBA00023002"/>
    </source>
</evidence>
<dbReference type="CDD" id="cd02000">
    <property type="entry name" value="TPP_E1_PDC_ADC_BCADC"/>
    <property type="match status" value="1"/>
</dbReference>
<dbReference type="GO" id="GO:0000287">
    <property type="term" value="F:magnesium ion binding"/>
    <property type="evidence" value="ECO:0007669"/>
    <property type="project" value="UniProtKB-ARBA"/>
</dbReference>
<dbReference type="EC" id="1.2.4.4" evidence="4"/>
<dbReference type="SUPFAM" id="SSF52518">
    <property type="entry name" value="Thiamin diphosphate-binding fold (THDP-binding)"/>
    <property type="match status" value="1"/>
</dbReference>
<evidence type="ECO:0000256" key="1">
    <source>
        <dbReference type="ARBA" id="ARBA00001964"/>
    </source>
</evidence>
<dbReference type="InterPro" id="IPR050771">
    <property type="entry name" value="Alpha-ketoacid_DH_E1_comp"/>
</dbReference>
<dbReference type="InterPro" id="IPR001017">
    <property type="entry name" value="DH_E1"/>
</dbReference>
<dbReference type="AlphaFoldDB" id="S2W033"/>
<reference evidence="6 7" key="1">
    <citation type="submission" date="2013-04" db="EMBL/GenBank/DDBJ databases">
        <title>The Genome Sequence of Propionimicrobium lymphophilum ACS-093-V-SCH5.</title>
        <authorList>
            <consortium name="The Broad Institute Genomics Platform"/>
            <person name="Earl A."/>
            <person name="Ward D."/>
            <person name="Feldgarden M."/>
            <person name="Gevers D."/>
            <person name="Saerens B."/>
            <person name="Vaneechoutte M."/>
            <person name="Walker B."/>
            <person name="Young S."/>
            <person name="Zeng Q."/>
            <person name="Gargeya S."/>
            <person name="Fitzgerald M."/>
            <person name="Haas B."/>
            <person name="Abouelleil A."/>
            <person name="Allen A.W."/>
            <person name="Alvarado L."/>
            <person name="Arachchi H.M."/>
            <person name="Berlin A.M."/>
            <person name="Chapman S.B."/>
            <person name="Gainer-Dewar J."/>
            <person name="Goldberg J."/>
            <person name="Griggs A."/>
            <person name="Gujja S."/>
            <person name="Hansen M."/>
            <person name="Howarth C."/>
            <person name="Imamovic A."/>
            <person name="Ireland A."/>
            <person name="Larimer J."/>
            <person name="McCowan C."/>
            <person name="Murphy C."/>
            <person name="Pearson M."/>
            <person name="Poon T.W."/>
            <person name="Priest M."/>
            <person name="Roberts A."/>
            <person name="Saif S."/>
            <person name="Shea T."/>
            <person name="Sisk P."/>
            <person name="Sykes S."/>
            <person name="Wortman J."/>
            <person name="Nusbaum C."/>
            <person name="Birren B."/>
        </authorList>
    </citation>
    <scope>NUCLEOTIDE SEQUENCE [LARGE SCALE GENOMIC DNA]</scope>
    <source>
        <strain evidence="6 7">ACS-093-V-SCH5</strain>
    </source>
</reference>
<evidence type="ECO:0000313" key="7">
    <source>
        <dbReference type="Proteomes" id="UP000014417"/>
    </source>
</evidence>
<keyword evidence="2 4" id="KW-0560">Oxidoreductase</keyword>
<sequence>MTVSTTCPQLPEQAVSASAELFQLLTADGERNSDQEIGYAGSLDQARELLEKMSLIRRFDLEATAAQRKGQIGLWAPLQGQEAIQVGVWSALTNKDHVFPSHREHGVGMLMGLPVERVLAIFKGAEMGDWDAEELRFHYYSMVIGAHTLHGVGYAMAQAKENPGSPGASIVFHGDGAISEGDVNEAYIFAASYKAPTVFVCVNNQWAISEPVSRQSRTPLYQRAWGFGIPSVRVDGNDVLAMQTATDWALARAHAGEGPSFIEAYTYRMGAHTTSDDPTKYRTDEDSQSWEPKDPIKRVQLWLRHENAWSDEDQQRLDARCDEFAETVRQAVLEIEAPKLPEMFDRVYVEQTENLRAQQAETALSATDDVEVDK</sequence>
<protein>
    <recommendedName>
        <fullName evidence="4">2-oxoisovalerate dehydrogenase subunit alpha</fullName>
        <ecNumber evidence="4">1.2.4.4</ecNumber>
    </recommendedName>
    <alternativeName>
        <fullName evidence="4">Branched-chain alpha-keto acid dehydrogenase E1 component alpha chain</fullName>
    </alternativeName>
</protein>
<evidence type="ECO:0000256" key="4">
    <source>
        <dbReference type="RuleBase" id="RU365014"/>
    </source>
</evidence>